<name>A0ABP0JAK8_9DINO</name>
<evidence type="ECO:0000313" key="3">
    <source>
        <dbReference type="Proteomes" id="UP001642464"/>
    </source>
</evidence>
<proteinExistence type="predicted"/>
<accession>A0ABP0JAK8</accession>
<comment type="caution">
    <text evidence="2">The sequence shown here is derived from an EMBL/GenBank/DDBJ whole genome shotgun (WGS) entry which is preliminary data.</text>
</comment>
<dbReference type="Proteomes" id="UP001642464">
    <property type="component" value="Unassembled WGS sequence"/>
</dbReference>
<evidence type="ECO:0000313" key="1">
    <source>
        <dbReference type="EMBL" id="CAK9011393.1"/>
    </source>
</evidence>
<reference evidence="2 3" key="1">
    <citation type="submission" date="2024-02" db="EMBL/GenBank/DDBJ databases">
        <authorList>
            <person name="Chen Y."/>
            <person name="Shah S."/>
            <person name="Dougan E. K."/>
            <person name="Thang M."/>
            <person name="Chan C."/>
        </authorList>
    </citation>
    <scope>NUCLEOTIDE SEQUENCE [LARGE SCALE GENOMIC DNA]</scope>
</reference>
<gene>
    <name evidence="1" type="ORF">SCF082_LOCUS11077</name>
    <name evidence="2" type="ORF">SCF082_LOCUS11087</name>
</gene>
<evidence type="ECO:0000313" key="2">
    <source>
        <dbReference type="EMBL" id="CAK9011426.1"/>
    </source>
</evidence>
<sequence>MASEGQISSDSQTESDELRGVHGFHLRIAQIRACCNFEKFDSNGAPASLHRCLRISCVSVIMVLSSLGAFLLGTCQVDPYGNSWDLDERSFDCEIAAATRHLDMSYWGLMASTTVAGCGAMWLWCHAATPHLIQASRFLILNWIEGLVTLSVILSVRTYYDRFQHLESIPWVSLTLILLSIRAVLLVCELVSLQVLIQNRLQSIWPALQRPRHGVWLRRLLWTELALLGILAPILFVQPVVQPYFEGFATVSVLGVLLGVCATVSGLLIPSCFVVWVFMVFMALCRVFSIFRAAVKMVQDASPKSSRILRRSRRAASLQGVGLVISLATTCFSTGVLFSWNLFESSNRTEIRFVTTQCVNLVVNTVGVIAFSGAYRFWSLRGSSAENSAKTSGFTKCCAERPTRPDRRLVRNLGGGSEWEAKVRELAGRGISLRELLRFYRRLGSEIMLSYQSDVHTTNDVVRLAIIPLTAASCSSYAELVNGNESLMPKKMVTHNWSNLFRDLLASVVADAIGEHTFELISALLSDEAGVNAVEQIIELQGNLEVVYWICAFSVNQHAGICGANPRGDVDPVTMLPHPVCSCRRPKFFNETPPLNDSGESILCEMNKFDDMMSFLASTDPSFSEVVAVDASLDLFSRAWCMAELAEAQRMGMGQCLLIRNKATLLSRQHSLEGLRVQDMTATRREDVDAILAKIPDKVAFNRKLQELIFDQKVGLLTAWKQADALQQMEELSHVLKWARMSTIVKDGLQVWQKWTA</sequence>
<dbReference type="EMBL" id="CAXAMM010006546">
    <property type="protein sequence ID" value="CAK9011426.1"/>
    <property type="molecule type" value="Genomic_DNA"/>
</dbReference>
<protein>
    <submittedName>
        <fullName evidence="2">Mycosubtilin synthase subunit A</fullName>
    </submittedName>
</protein>
<keyword evidence="3" id="KW-1185">Reference proteome</keyword>
<dbReference type="EMBL" id="CAXAMM010006535">
    <property type="protein sequence ID" value="CAK9011393.1"/>
    <property type="molecule type" value="Genomic_DNA"/>
</dbReference>
<organism evidence="2 3">
    <name type="scientific">Durusdinium trenchii</name>
    <dbReference type="NCBI Taxonomy" id="1381693"/>
    <lineage>
        <taxon>Eukaryota</taxon>
        <taxon>Sar</taxon>
        <taxon>Alveolata</taxon>
        <taxon>Dinophyceae</taxon>
        <taxon>Suessiales</taxon>
        <taxon>Symbiodiniaceae</taxon>
        <taxon>Durusdinium</taxon>
    </lineage>
</organism>